<evidence type="ECO:0000256" key="1">
    <source>
        <dbReference type="ARBA" id="ARBA00005429"/>
    </source>
</evidence>
<reference evidence="6" key="1">
    <citation type="submission" date="2025-08" db="UniProtKB">
        <authorList>
            <consortium name="Ensembl"/>
        </authorList>
    </citation>
    <scope>IDENTIFICATION</scope>
</reference>
<sequence length="668" mass="75845">MADFNPTWDDLYAECRNILPGMSVEQTKQIEAAIKAGNFLEAASVVQTFKNLSGIEFNIAITGEPGSGKSSLVSAIRGLEDKDKHEDAPETGVLKKTKKPVPYWHPMCPIMLVWDLPSIGTTDFRPDAYLREVKFSRYDVFIIIASERSRFCLTELARELTGLGKKSYFVRSKVDLDLLNEKHKKSFNEETTLDKIRNDCVNNLSRIGMSSPQVFLVSSREFQKYDSPQLQKTLLKELYYHKTETIRATEAPSSSGMMDDSKTHWADLISKWGRKLPGLSEEEIKEFQTAAKAGNLSKAISVVKKSDELLRNTKLNIAITGDTGSGKSSFINAIRSLNDDDRGAAETWVKETTDKPTAYSHLMHPNITMWDLPGIGTMKCPAEKYIKDMKFDRYDFFIIISSERFTEADAKLAKEIKRMGKKFYFVRSKVDVDLDNEQRKRNFNEEKTLHIIRSDCMEQLEEAGIVFPQVFLLSRWHFDKYDSPQLQETLANEIDTHRRHVLICALPSTSEKILRKKQKALQKQIWKQALKSCAVAAVPFPFLSVKCDVDILVENMREYCQCFGLDDDSLKSLASQVGKSVDELKSVIKCPLVKDITRDEALKRLREATGESMMTAKYFISVVPLIGSGIAAKRSYSVTYEMLHRFVDEVAEDAQRVLKKALEGAENN</sequence>
<dbReference type="Proteomes" id="UP000694380">
    <property type="component" value="Unplaced"/>
</dbReference>
<dbReference type="Gene3D" id="3.40.50.300">
    <property type="entry name" value="P-loop containing nucleotide triphosphate hydrolases"/>
    <property type="match status" value="2"/>
</dbReference>
<dbReference type="InterPro" id="IPR027417">
    <property type="entry name" value="P-loop_NTPase"/>
</dbReference>
<keyword evidence="7" id="KW-1185">Reference proteome</keyword>
<dbReference type="InterPro" id="IPR051515">
    <property type="entry name" value="IRG"/>
</dbReference>
<dbReference type="Ensembl" id="ENSCPBT00000035892.1">
    <property type="protein sequence ID" value="ENSCPBP00000030487.1"/>
    <property type="gene ID" value="ENSCPBG00000021464.1"/>
</dbReference>
<evidence type="ECO:0000256" key="4">
    <source>
        <dbReference type="ARBA" id="ARBA00023134"/>
    </source>
</evidence>
<dbReference type="PANTHER" id="PTHR32341">
    <property type="entry name" value="INTERFERON-INDUCIBLE GTPASE"/>
    <property type="match status" value="1"/>
</dbReference>
<dbReference type="GeneTree" id="ENSGT00950000183007"/>
<proteinExistence type="inferred from homology"/>
<dbReference type="InterPro" id="IPR030385">
    <property type="entry name" value="G_IRG_dom"/>
</dbReference>
<dbReference type="Pfam" id="PF05049">
    <property type="entry name" value="IIGP"/>
    <property type="match status" value="2"/>
</dbReference>
<accession>A0A8C3IBS8</accession>
<protein>
    <recommendedName>
        <fullName evidence="5">IRG-type G domain-containing protein</fullName>
    </recommendedName>
</protein>
<organism evidence="6 7">
    <name type="scientific">Chrysemys picta bellii</name>
    <name type="common">Western painted turtle</name>
    <name type="synonym">Emys bellii</name>
    <dbReference type="NCBI Taxonomy" id="8478"/>
    <lineage>
        <taxon>Eukaryota</taxon>
        <taxon>Metazoa</taxon>
        <taxon>Chordata</taxon>
        <taxon>Craniata</taxon>
        <taxon>Vertebrata</taxon>
        <taxon>Euteleostomi</taxon>
        <taxon>Archelosauria</taxon>
        <taxon>Testudinata</taxon>
        <taxon>Testudines</taxon>
        <taxon>Cryptodira</taxon>
        <taxon>Durocryptodira</taxon>
        <taxon>Testudinoidea</taxon>
        <taxon>Emydidae</taxon>
        <taxon>Chrysemys</taxon>
    </lineage>
</organism>
<dbReference type="InterPro" id="IPR007743">
    <property type="entry name" value="Immunity-related_GTPase-like"/>
</dbReference>
<comment type="similarity">
    <text evidence="1">Belongs to the TRAFAC class dynamin-like GTPase superfamily. IRG family.</text>
</comment>
<evidence type="ECO:0000313" key="7">
    <source>
        <dbReference type="Proteomes" id="UP000694380"/>
    </source>
</evidence>
<dbReference type="AlphaFoldDB" id="A0A8C3IBS8"/>
<dbReference type="OMA" id="HAFIMAS"/>
<feature type="domain" description="IRG-type G" evidence="5">
    <location>
        <begin position="313"/>
        <end position="493"/>
    </location>
</feature>
<keyword evidence="4" id="KW-0342">GTP-binding</keyword>
<dbReference type="SUPFAM" id="SSF52540">
    <property type="entry name" value="P-loop containing nucleoside triphosphate hydrolases"/>
    <property type="match status" value="2"/>
</dbReference>
<dbReference type="GO" id="GO:0005525">
    <property type="term" value="F:GTP binding"/>
    <property type="evidence" value="ECO:0007669"/>
    <property type="project" value="UniProtKB-KW"/>
</dbReference>
<dbReference type="FunFam" id="3.40.50.300:FF:000541">
    <property type="entry name" value="Immunity related GTPase M"/>
    <property type="match status" value="2"/>
</dbReference>
<evidence type="ECO:0000256" key="2">
    <source>
        <dbReference type="ARBA" id="ARBA00022741"/>
    </source>
</evidence>
<evidence type="ECO:0000313" key="6">
    <source>
        <dbReference type="Ensembl" id="ENSCPBP00000030487.1"/>
    </source>
</evidence>
<keyword evidence="3" id="KW-0378">Hydrolase</keyword>
<dbReference type="GO" id="GO:0003924">
    <property type="term" value="F:GTPase activity"/>
    <property type="evidence" value="ECO:0007669"/>
    <property type="project" value="TreeGrafter"/>
</dbReference>
<evidence type="ECO:0000256" key="3">
    <source>
        <dbReference type="ARBA" id="ARBA00022801"/>
    </source>
</evidence>
<name>A0A8C3IBS8_CHRPI</name>
<reference evidence="6" key="2">
    <citation type="submission" date="2025-09" db="UniProtKB">
        <authorList>
            <consortium name="Ensembl"/>
        </authorList>
    </citation>
    <scope>IDENTIFICATION</scope>
</reference>
<keyword evidence="2" id="KW-0547">Nucleotide-binding</keyword>
<feature type="domain" description="IRG-type G" evidence="5">
    <location>
        <begin position="55"/>
        <end position="237"/>
    </location>
</feature>
<dbReference type="PROSITE" id="PS51716">
    <property type="entry name" value="G_IRG"/>
    <property type="match status" value="2"/>
</dbReference>
<evidence type="ECO:0000259" key="5">
    <source>
        <dbReference type="PROSITE" id="PS51716"/>
    </source>
</evidence>
<dbReference type="PANTHER" id="PTHR32341:SF17">
    <property type="entry name" value="IRG-TYPE G DOMAIN-CONTAINING PROTEIN"/>
    <property type="match status" value="1"/>
</dbReference>
<dbReference type="GO" id="GO:0016020">
    <property type="term" value="C:membrane"/>
    <property type="evidence" value="ECO:0007669"/>
    <property type="project" value="InterPro"/>
</dbReference>